<dbReference type="PROSITE" id="PS51257">
    <property type="entry name" value="PROKAR_LIPOPROTEIN"/>
    <property type="match status" value="1"/>
</dbReference>
<dbReference type="GO" id="GO:0022857">
    <property type="term" value="F:transmembrane transporter activity"/>
    <property type="evidence" value="ECO:0007669"/>
    <property type="project" value="InterPro"/>
</dbReference>
<feature type="transmembrane region" description="Helical" evidence="6">
    <location>
        <begin position="313"/>
        <end position="331"/>
    </location>
</feature>
<dbReference type="PANTHER" id="PTHR11662:SF399">
    <property type="entry name" value="FI19708P1-RELATED"/>
    <property type="match status" value="1"/>
</dbReference>
<dbReference type="PROSITE" id="PS50850">
    <property type="entry name" value="MFS"/>
    <property type="match status" value="1"/>
</dbReference>
<keyword evidence="3 6" id="KW-0812">Transmembrane</keyword>
<name>A0A1S7FR48_9LIST</name>
<evidence type="ECO:0000256" key="1">
    <source>
        <dbReference type="ARBA" id="ARBA00004651"/>
    </source>
</evidence>
<evidence type="ECO:0000259" key="7">
    <source>
        <dbReference type="PROSITE" id="PS50850"/>
    </source>
</evidence>
<gene>
    <name evidence="8" type="ORF">UE46_01890</name>
</gene>
<keyword evidence="4 6" id="KW-1133">Transmembrane helix</keyword>
<feature type="transmembrane region" description="Helical" evidence="6">
    <location>
        <begin position="279"/>
        <end position="301"/>
    </location>
</feature>
<evidence type="ECO:0000313" key="9">
    <source>
        <dbReference type="Proteomes" id="UP000223060"/>
    </source>
</evidence>
<reference evidence="9" key="1">
    <citation type="submission" date="2015-03" db="EMBL/GenBank/DDBJ databases">
        <authorList>
            <person name="Ferrari E."/>
            <person name="Walter M.C."/>
            <person name="Huptas C."/>
            <person name="Scherer S."/>
            <person name="Mueller-Herbst S."/>
        </authorList>
    </citation>
    <scope>NUCLEOTIDE SEQUENCE [LARGE SCALE GENOMIC DNA]</scope>
    <source>
        <strain evidence="9">LWP01</strain>
    </source>
</reference>
<dbReference type="Pfam" id="PF07690">
    <property type="entry name" value="MFS_1"/>
    <property type="match status" value="1"/>
</dbReference>
<dbReference type="EMBL" id="CP011102">
    <property type="protein sequence ID" value="AQY49921.1"/>
    <property type="molecule type" value="Genomic_DNA"/>
</dbReference>
<organism evidence="8 9">
    <name type="scientific">Listeria weihenstephanensis</name>
    <dbReference type="NCBI Taxonomy" id="1006155"/>
    <lineage>
        <taxon>Bacteria</taxon>
        <taxon>Bacillati</taxon>
        <taxon>Bacillota</taxon>
        <taxon>Bacilli</taxon>
        <taxon>Bacillales</taxon>
        <taxon>Listeriaceae</taxon>
        <taxon>Listeria</taxon>
    </lineage>
</organism>
<keyword evidence="5 6" id="KW-0472">Membrane</keyword>
<evidence type="ECO:0000313" key="8">
    <source>
        <dbReference type="EMBL" id="AQY49921.1"/>
    </source>
</evidence>
<dbReference type="CDD" id="cd17319">
    <property type="entry name" value="MFS_ExuT_GudP_like"/>
    <property type="match status" value="1"/>
</dbReference>
<dbReference type="RefSeq" id="WP_051492873.1">
    <property type="nucleotide sequence ID" value="NZ_CP011102.1"/>
</dbReference>
<keyword evidence="2" id="KW-0813">Transport</keyword>
<evidence type="ECO:0000256" key="4">
    <source>
        <dbReference type="ARBA" id="ARBA00022989"/>
    </source>
</evidence>
<comment type="subcellular location">
    <subcellularLocation>
        <location evidence="1">Cell membrane</location>
        <topology evidence="1">Multi-pass membrane protein</topology>
    </subcellularLocation>
</comment>
<dbReference type="Gene3D" id="1.20.1250.20">
    <property type="entry name" value="MFS general substrate transporter like domains"/>
    <property type="match status" value="2"/>
</dbReference>
<dbReference type="KEGG" id="lwi:UE46_01890"/>
<evidence type="ECO:0000256" key="3">
    <source>
        <dbReference type="ARBA" id="ARBA00022692"/>
    </source>
</evidence>
<proteinExistence type="predicted"/>
<keyword evidence="9" id="KW-1185">Reference proteome</keyword>
<dbReference type="InterPro" id="IPR020846">
    <property type="entry name" value="MFS_dom"/>
</dbReference>
<feature type="transmembrane region" description="Helical" evidence="6">
    <location>
        <begin position="238"/>
        <end position="259"/>
    </location>
</feature>
<dbReference type="PANTHER" id="PTHR11662">
    <property type="entry name" value="SOLUTE CARRIER FAMILY 17"/>
    <property type="match status" value="1"/>
</dbReference>
<dbReference type="GO" id="GO:0005886">
    <property type="term" value="C:plasma membrane"/>
    <property type="evidence" value="ECO:0007669"/>
    <property type="project" value="UniProtKB-SubCell"/>
</dbReference>
<dbReference type="AlphaFoldDB" id="A0A1S7FR48"/>
<feature type="transmembrane region" description="Helical" evidence="6">
    <location>
        <begin position="54"/>
        <end position="78"/>
    </location>
</feature>
<feature type="domain" description="Major facilitator superfamily (MFS) profile" evidence="7">
    <location>
        <begin position="21"/>
        <end position="426"/>
    </location>
</feature>
<feature type="transmembrane region" description="Helical" evidence="6">
    <location>
        <begin position="90"/>
        <end position="113"/>
    </location>
</feature>
<dbReference type="InterPro" id="IPR011701">
    <property type="entry name" value="MFS"/>
</dbReference>
<accession>A0A1S7FR48</accession>
<dbReference type="InterPro" id="IPR050382">
    <property type="entry name" value="MFS_Na/Anion_cotransporter"/>
</dbReference>
<feature type="transmembrane region" description="Helical" evidence="6">
    <location>
        <begin position="337"/>
        <end position="356"/>
    </location>
</feature>
<protein>
    <submittedName>
        <fullName evidence="8">MFS transporter</fullName>
    </submittedName>
</protein>
<feature type="transmembrane region" description="Helical" evidence="6">
    <location>
        <begin position="400"/>
        <end position="423"/>
    </location>
</feature>
<feature type="transmembrane region" description="Helical" evidence="6">
    <location>
        <begin position="176"/>
        <end position="195"/>
    </location>
</feature>
<sequence>MERQIELGKVITTKKKFRFWIGLLLGFGCLVNYFDRINLTVAGQVLMDELSISPAMFGILLSSFSWTYALMQIPMGLVLDRIGVKWLNRVCSIVWVFATGLTAFISGLLPLFILRLSLGVAEAPAFSAASKATGYWFPLKERGFATAMFDMSSKLSNVIGVPLVAFVISKWGWREAFLLTAAISIVYCVWFWLLYRDPEEHPRLSKEELDYIQAGDVQKQVAQGEGSSLLYLMKQRKLWALAIGAAAYNYSFFLFLTWLPNYLMQELHLDIMKSGLYTAIPWACGALSSILIGGLFVDFLIKRGFDPSKVRKLFLTIGMLLGLAVIGAATTTDTRTAIIFFSIAVSGICIASTINWSMPSILAPNGSVGAVSGFMNFIGNLTAIAAPIVTGFIVGATGSFSIAFVVAGVVMVIGILSITIFLGRIEKIPDQEKKVILD</sequence>
<evidence type="ECO:0000256" key="2">
    <source>
        <dbReference type="ARBA" id="ARBA00022448"/>
    </source>
</evidence>
<dbReference type="InterPro" id="IPR036259">
    <property type="entry name" value="MFS_trans_sf"/>
</dbReference>
<dbReference type="Proteomes" id="UP000223060">
    <property type="component" value="Chromosome"/>
</dbReference>
<evidence type="ECO:0000256" key="5">
    <source>
        <dbReference type="ARBA" id="ARBA00023136"/>
    </source>
</evidence>
<feature type="transmembrane region" description="Helical" evidence="6">
    <location>
        <begin position="17"/>
        <end position="34"/>
    </location>
</feature>
<dbReference type="SUPFAM" id="SSF103473">
    <property type="entry name" value="MFS general substrate transporter"/>
    <property type="match status" value="1"/>
</dbReference>
<feature type="transmembrane region" description="Helical" evidence="6">
    <location>
        <begin position="368"/>
        <end position="394"/>
    </location>
</feature>
<evidence type="ECO:0000256" key="6">
    <source>
        <dbReference type="SAM" id="Phobius"/>
    </source>
</evidence>